<reference evidence="2" key="2">
    <citation type="journal article" date="2015" name="Data Brief">
        <title>Shoot transcriptome of the giant reed, Arundo donax.</title>
        <authorList>
            <person name="Barrero R.A."/>
            <person name="Guerrero F.D."/>
            <person name="Moolhuijzen P."/>
            <person name="Goolsby J.A."/>
            <person name="Tidwell J."/>
            <person name="Bellgard S.E."/>
            <person name="Bellgard M.I."/>
        </authorList>
    </citation>
    <scope>NUCLEOTIDE SEQUENCE</scope>
    <source>
        <tissue evidence="2">Shoot tissue taken approximately 20 cm above the soil surface</tissue>
    </source>
</reference>
<dbReference type="EMBL" id="GBRH01183010">
    <property type="protein sequence ID" value="JAE14886.1"/>
    <property type="molecule type" value="Transcribed_RNA"/>
</dbReference>
<evidence type="ECO:0000256" key="1">
    <source>
        <dbReference type="SAM" id="MobiDB-lite"/>
    </source>
</evidence>
<reference evidence="2" key="1">
    <citation type="submission" date="2014-09" db="EMBL/GenBank/DDBJ databases">
        <authorList>
            <person name="Magalhaes I.L.F."/>
            <person name="Oliveira U."/>
            <person name="Santos F.R."/>
            <person name="Vidigal T.H.D.A."/>
            <person name="Brescovit A.D."/>
            <person name="Santos A.J."/>
        </authorList>
    </citation>
    <scope>NUCLEOTIDE SEQUENCE</scope>
    <source>
        <tissue evidence="2">Shoot tissue taken approximately 20 cm above the soil surface</tissue>
    </source>
</reference>
<accession>A0A0A9FX57</accession>
<evidence type="ECO:0000313" key="2">
    <source>
        <dbReference type="EMBL" id="JAE14886.1"/>
    </source>
</evidence>
<feature type="compositionally biased region" description="Basic residues" evidence="1">
    <location>
        <begin position="55"/>
        <end position="65"/>
    </location>
</feature>
<feature type="region of interest" description="Disordered" evidence="1">
    <location>
        <begin position="1"/>
        <end position="65"/>
    </location>
</feature>
<feature type="compositionally biased region" description="Polar residues" evidence="1">
    <location>
        <begin position="1"/>
        <end position="17"/>
    </location>
</feature>
<protein>
    <submittedName>
        <fullName evidence="2">Uncharacterized protein</fullName>
    </submittedName>
</protein>
<organism evidence="2">
    <name type="scientific">Arundo donax</name>
    <name type="common">Giant reed</name>
    <name type="synonym">Donax arundinaceus</name>
    <dbReference type="NCBI Taxonomy" id="35708"/>
    <lineage>
        <taxon>Eukaryota</taxon>
        <taxon>Viridiplantae</taxon>
        <taxon>Streptophyta</taxon>
        <taxon>Embryophyta</taxon>
        <taxon>Tracheophyta</taxon>
        <taxon>Spermatophyta</taxon>
        <taxon>Magnoliopsida</taxon>
        <taxon>Liliopsida</taxon>
        <taxon>Poales</taxon>
        <taxon>Poaceae</taxon>
        <taxon>PACMAD clade</taxon>
        <taxon>Arundinoideae</taxon>
        <taxon>Arundineae</taxon>
        <taxon>Arundo</taxon>
    </lineage>
</organism>
<sequence length="65" mass="7310">MIRLSSTTEAAPSSPFSPCTRARTQRARRPPPSPSRTSSQLPSPRPPASRSYVQHGRHRCRRRCP</sequence>
<dbReference type="AlphaFoldDB" id="A0A0A9FX57"/>
<name>A0A0A9FX57_ARUDO</name>
<proteinExistence type="predicted"/>